<reference evidence="1" key="1">
    <citation type="submission" date="2018-05" db="EMBL/GenBank/DDBJ databases">
        <authorList>
            <person name="Lanie J.A."/>
            <person name="Ng W.-L."/>
            <person name="Kazmierczak K.M."/>
            <person name="Andrzejewski T.M."/>
            <person name="Davidsen T.M."/>
            <person name="Wayne K.J."/>
            <person name="Tettelin H."/>
            <person name="Glass J.I."/>
            <person name="Rusch D."/>
            <person name="Podicherti R."/>
            <person name="Tsui H.-C.T."/>
            <person name="Winkler M.E."/>
        </authorList>
    </citation>
    <scope>NUCLEOTIDE SEQUENCE</scope>
</reference>
<proteinExistence type="predicted"/>
<evidence type="ECO:0000313" key="1">
    <source>
        <dbReference type="EMBL" id="SVE62966.1"/>
    </source>
</evidence>
<accession>A0A383F1F5</accession>
<organism evidence="1">
    <name type="scientific">marine metagenome</name>
    <dbReference type="NCBI Taxonomy" id="408172"/>
    <lineage>
        <taxon>unclassified sequences</taxon>
        <taxon>metagenomes</taxon>
        <taxon>ecological metagenomes</taxon>
    </lineage>
</organism>
<dbReference type="AlphaFoldDB" id="A0A383F1F5"/>
<dbReference type="EMBL" id="UINC01230720">
    <property type="protein sequence ID" value="SVE62966.1"/>
    <property type="molecule type" value="Genomic_DNA"/>
</dbReference>
<protein>
    <submittedName>
        <fullName evidence="1">Uncharacterized protein</fullName>
    </submittedName>
</protein>
<gene>
    <name evidence="1" type="ORF">METZ01_LOCUS515820</name>
</gene>
<sequence length="27" mass="3091">MGNIDRKVLELINTICRCKEPQKGPFS</sequence>
<name>A0A383F1F5_9ZZZZ</name>